<comment type="caution">
    <text evidence="1">The sequence shown here is derived from an EMBL/GenBank/DDBJ whole genome shotgun (WGS) entry which is preliminary data.</text>
</comment>
<dbReference type="RefSeq" id="XP_046062036.1">
    <property type="nucleotide sequence ID" value="XM_046203790.1"/>
</dbReference>
<evidence type="ECO:0000313" key="1">
    <source>
        <dbReference type="EMBL" id="KAH3667224.1"/>
    </source>
</evidence>
<proteinExistence type="predicted"/>
<gene>
    <name evidence="1" type="ORF">OGAPHI_002873</name>
</gene>
<dbReference type="Proteomes" id="UP000769157">
    <property type="component" value="Unassembled WGS sequence"/>
</dbReference>
<organism evidence="1 2">
    <name type="scientific">Ogataea philodendri</name>
    <dbReference type="NCBI Taxonomy" id="1378263"/>
    <lineage>
        <taxon>Eukaryota</taxon>
        <taxon>Fungi</taxon>
        <taxon>Dikarya</taxon>
        <taxon>Ascomycota</taxon>
        <taxon>Saccharomycotina</taxon>
        <taxon>Pichiomycetes</taxon>
        <taxon>Pichiales</taxon>
        <taxon>Pichiaceae</taxon>
        <taxon>Ogataea</taxon>
    </lineage>
</organism>
<dbReference type="GeneID" id="70234840"/>
<protein>
    <submittedName>
        <fullName evidence="1">Uncharacterized protein</fullName>
    </submittedName>
</protein>
<dbReference type="AlphaFoldDB" id="A0A9P8P965"/>
<dbReference type="EMBL" id="JAEUBE010000183">
    <property type="protein sequence ID" value="KAH3667224.1"/>
    <property type="molecule type" value="Genomic_DNA"/>
</dbReference>
<reference evidence="1" key="1">
    <citation type="journal article" date="2021" name="Open Biol.">
        <title>Shared evolutionary footprints suggest mitochondrial oxidative damage underlies multiple complex I losses in fungi.</title>
        <authorList>
            <person name="Schikora-Tamarit M.A."/>
            <person name="Marcet-Houben M."/>
            <person name="Nosek J."/>
            <person name="Gabaldon T."/>
        </authorList>
    </citation>
    <scope>NUCLEOTIDE SEQUENCE</scope>
    <source>
        <strain evidence="1">CBS6075</strain>
    </source>
</reference>
<accession>A0A9P8P965</accession>
<name>A0A9P8P965_9ASCO</name>
<evidence type="ECO:0000313" key="2">
    <source>
        <dbReference type="Proteomes" id="UP000769157"/>
    </source>
</evidence>
<keyword evidence="2" id="KW-1185">Reference proteome</keyword>
<reference evidence="1" key="2">
    <citation type="submission" date="2021-01" db="EMBL/GenBank/DDBJ databases">
        <authorList>
            <person name="Schikora-Tamarit M.A."/>
        </authorList>
    </citation>
    <scope>NUCLEOTIDE SEQUENCE</scope>
    <source>
        <strain evidence="1">CBS6075</strain>
    </source>
</reference>
<sequence>MFQVSEIYLFTLNEHIRHPMPKTTATLDSRYSNHQSELFDKPYKLDLLKANGRRQSILSPKSAMLICEELKATTRCSIELQTIRGGNFVRVILDQLIDRPRKTHDITIRNEALVLQRSRLTASRWLLNGSLSYNHMSILLFF</sequence>